<evidence type="ECO:0000256" key="3">
    <source>
        <dbReference type="PIRSR" id="PIRSR610972-2"/>
    </source>
</evidence>
<feature type="site" description="Important for catalytic activity and assists the phosphoryl transfer reaction to Asp8 by balancing charge and orienting the reacting groups" evidence="5">
    <location>
        <position position="115"/>
    </location>
</feature>
<evidence type="ECO:0000256" key="4">
    <source>
        <dbReference type="PIRSR" id="PIRSR610972-3"/>
    </source>
</evidence>
<dbReference type="SFLD" id="SFLDG01135">
    <property type="entry name" value="C1.5.6:_HAD__Beta-PGM__Phospha"/>
    <property type="match status" value="1"/>
</dbReference>
<dbReference type="SFLD" id="SFLDS00003">
    <property type="entry name" value="Haloacid_Dehalogenase"/>
    <property type="match status" value="1"/>
</dbReference>
<dbReference type="InterPro" id="IPR010972">
    <property type="entry name" value="Beta-PGM"/>
</dbReference>
<gene>
    <name evidence="7" type="primary">pgmB</name>
    <name evidence="7" type="ORF">GH741_05370</name>
</gene>
<feature type="binding site" evidence="4">
    <location>
        <position position="171"/>
    </location>
    <ligand>
        <name>Mg(2+)</name>
        <dbReference type="ChEBI" id="CHEBI:18420"/>
    </ligand>
</feature>
<evidence type="ECO:0000256" key="1">
    <source>
        <dbReference type="ARBA" id="ARBA00006171"/>
    </source>
</evidence>
<dbReference type="InterPro" id="IPR041492">
    <property type="entry name" value="HAD_2"/>
</dbReference>
<evidence type="ECO:0000256" key="5">
    <source>
        <dbReference type="PIRSR" id="PIRSR610972-4"/>
    </source>
</evidence>
<dbReference type="InterPro" id="IPR023198">
    <property type="entry name" value="PGP-like_dom2"/>
</dbReference>
<feature type="coiled-coil region" evidence="6">
    <location>
        <begin position="51"/>
        <end position="78"/>
    </location>
</feature>
<organism evidence="7 8">
    <name type="scientific">Aquibacillus halophilus</name>
    <dbReference type="NCBI Taxonomy" id="930132"/>
    <lineage>
        <taxon>Bacteria</taxon>
        <taxon>Bacillati</taxon>
        <taxon>Bacillota</taxon>
        <taxon>Bacilli</taxon>
        <taxon>Bacillales</taxon>
        <taxon>Bacillaceae</taxon>
        <taxon>Aquibacillus</taxon>
    </lineage>
</organism>
<dbReference type="NCBIfam" id="TIGR01990">
    <property type="entry name" value="bPGM"/>
    <property type="match status" value="1"/>
</dbReference>
<feature type="binding site" evidence="3">
    <location>
        <begin position="10"/>
        <end position="12"/>
    </location>
    <ligand>
        <name>substrate</name>
    </ligand>
</feature>
<feature type="site" description="Important for catalytic activity and assists the phosphoryl transfer reaction to Asp8 by balancing charge and orienting the reacting groups" evidence="5">
    <location>
        <position position="146"/>
    </location>
</feature>
<evidence type="ECO:0000256" key="6">
    <source>
        <dbReference type="SAM" id="Coils"/>
    </source>
</evidence>
<dbReference type="Gene3D" id="3.40.50.1000">
    <property type="entry name" value="HAD superfamily/HAD-like"/>
    <property type="match status" value="1"/>
</dbReference>
<evidence type="ECO:0000256" key="2">
    <source>
        <dbReference type="PIRSR" id="PIRSR610972-1"/>
    </source>
</evidence>
<dbReference type="AlphaFoldDB" id="A0A6A8D924"/>
<comment type="caution">
    <text evidence="7">The sequence shown here is derived from an EMBL/GenBank/DDBJ whole genome shotgun (WGS) entry which is preliminary data.</text>
</comment>
<comment type="similarity">
    <text evidence="1">Belongs to the HAD-like hydrolase superfamily. CbbY/CbbZ/Gph/YieH family.</text>
</comment>
<feature type="binding site" evidence="4">
    <location>
        <position position="170"/>
    </location>
    <ligand>
        <name>Mg(2+)</name>
        <dbReference type="ChEBI" id="CHEBI:18420"/>
    </ligand>
</feature>
<protein>
    <submittedName>
        <fullName evidence="7">Beta-phosphoglucomutase</fullName>
        <ecNumber evidence="7">5.4.2.6</ecNumber>
    </submittedName>
</protein>
<dbReference type="SUPFAM" id="SSF56784">
    <property type="entry name" value="HAD-like"/>
    <property type="match status" value="1"/>
</dbReference>
<dbReference type="PANTHER" id="PTHR18901">
    <property type="entry name" value="2-DEOXYGLUCOSE-6-PHOSPHATE PHOSPHATASE 2"/>
    <property type="match status" value="1"/>
</dbReference>
<sequence>MSLFEAVIFDLDGVIVSTDNYHFLAWGRMCEEEGIKFNSEINHRLRGVSRMESLNIILENTEKQYSNLEKEQLAKRKNDYYRNSLSSLSDDDLLPGVRSVLDYLKNKGVRVAIGSSSKNTPMILKQVKLNNYFDAVSDGNDIVNSKPDPEVFLLAAKKLGIEPEKCLVIEDAMAGVEAAHRGRMKVAAIGDAANSSQADYILGELEDLKKVIN</sequence>
<feature type="binding site" evidence="3">
    <location>
        <begin position="115"/>
        <end position="119"/>
    </location>
    <ligand>
        <name>substrate</name>
    </ligand>
</feature>
<feature type="active site" description="Proton donor/acceptor" evidence="2">
    <location>
        <position position="10"/>
    </location>
</feature>
<feature type="binding site" evidence="3">
    <location>
        <position position="77"/>
    </location>
    <ligand>
        <name>substrate</name>
    </ligand>
</feature>
<dbReference type="Gene3D" id="1.10.150.240">
    <property type="entry name" value="Putative phosphatase, domain 2"/>
    <property type="match status" value="1"/>
</dbReference>
<dbReference type="GO" id="GO:0005975">
    <property type="term" value="P:carbohydrate metabolic process"/>
    <property type="evidence" value="ECO:0007669"/>
    <property type="project" value="InterPro"/>
</dbReference>
<dbReference type="NCBIfam" id="TIGR01549">
    <property type="entry name" value="HAD-SF-IA-v1"/>
    <property type="match status" value="1"/>
</dbReference>
<feature type="binding site" evidence="3">
    <location>
        <position position="146"/>
    </location>
    <ligand>
        <name>substrate</name>
    </ligand>
</feature>
<proteinExistence type="inferred from homology"/>
<dbReference type="EC" id="5.4.2.6" evidence="7"/>
<keyword evidence="6" id="KW-0175">Coiled coil</keyword>
<feature type="binding site" evidence="3">
    <location>
        <position position="53"/>
    </location>
    <ligand>
        <name>substrate</name>
    </ligand>
</feature>
<feature type="binding site" evidence="4">
    <location>
        <position position="12"/>
    </location>
    <ligand>
        <name>Mg(2+)</name>
        <dbReference type="ChEBI" id="CHEBI:18420"/>
    </ligand>
</feature>
<name>A0A6A8D924_9BACI</name>
<dbReference type="SFLD" id="SFLDG01129">
    <property type="entry name" value="C1.5:_HAD__Beta-PGM__Phosphata"/>
    <property type="match status" value="1"/>
</dbReference>
<dbReference type="EMBL" id="WJNG01000003">
    <property type="protein sequence ID" value="MRH42104.1"/>
    <property type="molecule type" value="Genomic_DNA"/>
</dbReference>
<dbReference type="GO" id="GO:0008801">
    <property type="term" value="F:beta-phosphoglucomutase activity"/>
    <property type="evidence" value="ECO:0007669"/>
    <property type="project" value="UniProtKB-EC"/>
</dbReference>
<reference evidence="7" key="1">
    <citation type="submission" date="2019-11" db="EMBL/GenBank/DDBJ databases">
        <authorList>
            <person name="Li J."/>
        </authorList>
    </citation>
    <scope>NUCLEOTIDE SEQUENCE</scope>
    <source>
        <strain evidence="7">B6B</strain>
    </source>
</reference>
<dbReference type="NCBIfam" id="TIGR01509">
    <property type="entry name" value="HAD-SF-IA-v3"/>
    <property type="match status" value="1"/>
</dbReference>
<feature type="binding site" evidence="3">
    <location>
        <begin position="45"/>
        <end position="50"/>
    </location>
    <ligand>
        <name>substrate</name>
    </ligand>
</feature>
<dbReference type="RefSeq" id="WP_153735751.1">
    <property type="nucleotide sequence ID" value="NZ_WJNG01000003.1"/>
</dbReference>
<evidence type="ECO:0000313" key="7">
    <source>
        <dbReference type="EMBL" id="MRH42104.1"/>
    </source>
</evidence>
<dbReference type="CDD" id="cd02598">
    <property type="entry name" value="HAD_BPGM"/>
    <property type="match status" value="1"/>
</dbReference>
<accession>A0A6A8D924</accession>
<evidence type="ECO:0000313" key="8">
    <source>
        <dbReference type="Proteomes" id="UP000799092"/>
    </source>
</evidence>
<dbReference type="InterPro" id="IPR023214">
    <property type="entry name" value="HAD_sf"/>
</dbReference>
<keyword evidence="4" id="KW-0460">Magnesium</keyword>
<feature type="binding site" evidence="4">
    <location>
        <position position="10"/>
    </location>
    <ligand>
        <name>Mg(2+)</name>
        <dbReference type="ChEBI" id="CHEBI:18420"/>
    </ligand>
</feature>
<dbReference type="PANTHER" id="PTHR18901:SF38">
    <property type="entry name" value="PSEUDOURIDINE-5'-PHOSPHATASE"/>
    <property type="match status" value="1"/>
</dbReference>
<dbReference type="GO" id="GO:0000287">
    <property type="term" value="F:magnesium ion binding"/>
    <property type="evidence" value="ECO:0007669"/>
    <property type="project" value="InterPro"/>
</dbReference>
<keyword evidence="7" id="KW-0413">Isomerase</keyword>
<feature type="binding site" evidence="3">
    <location>
        <position position="26"/>
    </location>
    <ligand>
        <name>substrate</name>
    </ligand>
</feature>
<feature type="active site" description="Proton donor/acceptor" evidence="2">
    <location>
        <position position="12"/>
    </location>
</feature>
<dbReference type="OrthoDB" id="9797743at2"/>
<dbReference type="InterPro" id="IPR006439">
    <property type="entry name" value="HAD-SF_hydro_IA"/>
</dbReference>
<dbReference type="InterPro" id="IPR010976">
    <property type="entry name" value="B-phosphoglucomutase_hydrolase"/>
</dbReference>
<dbReference type="Pfam" id="PF13419">
    <property type="entry name" value="HAD_2"/>
    <property type="match status" value="1"/>
</dbReference>
<dbReference type="PRINTS" id="PR00413">
    <property type="entry name" value="HADHALOGNASE"/>
</dbReference>
<dbReference type="NCBIfam" id="TIGR02009">
    <property type="entry name" value="PGMB-YQAB-SF"/>
    <property type="match status" value="1"/>
</dbReference>
<keyword evidence="4" id="KW-0479">Metal-binding</keyword>
<dbReference type="Proteomes" id="UP000799092">
    <property type="component" value="Unassembled WGS sequence"/>
</dbReference>
<comment type="cofactor">
    <cofactor evidence="4">
        <name>Mg(2+)</name>
        <dbReference type="ChEBI" id="CHEBI:18420"/>
    </cofactor>
    <text evidence="4">Binds 2 magnesium ions per subunit.</text>
</comment>
<dbReference type="InterPro" id="IPR036412">
    <property type="entry name" value="HAD-like_sf"/>
</dbReference>
<keyword evidence="8" id="KW-1185">Reference proteome</keyword>